<evidence type="ECO:0000313" key="3">
    <source>
        <dbReference type="Proteomes" id="UP001589844"/>
    </source>
</evidence>
<name>A0ABV6IHC0_9BURK</name>
<keyword evidence="3" id="KW-1185">Reference proteome</keyword>
<keyword evidence="1" id="KW-0472">Membrane</keyword>
<proteinExistence type="predicted"/>
<accession>A0ABV6IHC0</accession>
<sequence length="575" mass="64805">MGSVDAEQAACLSEWKTAMSEFDFSLSHSQLALLFALIAIAGFSAFHYWRKRQILDVLLICCASICIAVLILDPRMVALDKVALIDSDDPHLNMAQLAQEMNKTQSAQLKGDGLSEAQWQDLPRIPVQWLAQAEKQKSTDIIDLDFPTHLPQGRVFTLTAAREQVQGEWRLQLLAENQTVLAEVRGKEKRLSLTWLPPVAERMVLQARLLDNKGKILEQGPIPLDVTSAQSLNIQARFAVPSFDTQTLNELFTQSQAKLDWQTRLGKTVTRLEANDELAIVNGSRSSSDGKRTPELVIQDAAYFKQSSALARTQLLQQVAQGSALILLGTNASDGNIWQREIGLRLVPSASDQELAVNTLMSLSPTSLVPHTNQNQDWRQSKERPWLAQRNWEKGQIIWLAVAGWHRYKISAPDALSLWWQDILDQSQVVKQQEWRMQAEQVMPLIGQRMRICSEGLAPQDLLLTPQNASHHLRASTDKADALCTAFIPSKSGWQEWQTQSAGKPTASGAFYVYQKKDWPTWQTAQRRAATAAFIASTALQSKSKQQSQKTIEKWPWVLGLMALMLMLWWREQRR</sequence>
<dbReference type="EMBL" id="JBHLXJ010000016">
    <property type="protein sequence ID" value="MFC0351223.1"/>
    <property type="molecule type" value="Genomic_DNA"/>
</dbReference>
<organism evidence="2 3">
    <name type="scientific">Undibacterium danionis</name>
    <dbReference type="NCBI Taxonomy" id="1812100"/>
    <lineage>
        <taxon>Bacteria</taxon>
        <taxon>Pseudomonadati</taxon>
        <taxon>Pseudomonadota</taxon>
        <taxon>Betaproteobacteria</taxon>
        <taxon>Burkholderiales</taxon>
        <taxon>Oxalobacteraceae</taxon>
        <taxon>Undibacterium</taxon>
    </lineage>
</organism>
<protein>
    <recommendedName>
        <fullName evidence="4">Aerotolerance regulator N-terminal domain-containing protein</fullName>
    </recommendedName>
</protein>
<feature type="transmembrane region" description="Helical" evidence="1">
    <location>
        <begin position="54"/>
        <end position="72"/>
    </location>
</feature>
<evidence type="ECO:0008006" key="4">
    <source>
        <dbReference type="Google" id="ProtNLM"/>
    </source>
</evidence>
<keyword evidence="1" id="KW-1133">Transmembrane helix</keyword>
<gene>
    <name evidence="2" type="ORF">ACFFJH_15495</name>
</gene>
<comment type="caution">
    <text evidence="2">The sequence shown here is derived from an EMBL/GenBank/DDBJ whole genome shotgun (WGS) entry which is preliminary data.</text>
</comment>
<reference evidence="2 3" key="1">
    <citation type="submission" date="2024-09" db="EMBL/GenBank/DDBJ databases">
        <authorList>
            <person name="Sun Q."/>
            <person name="Mori K."/>
        </authorList>
    </citation>
    <scope>NUCLEOTIDE SEQUENCE [LARGE SCALE GENOMIC DNA]</scope>
    <source>
        <strain evidence="2 3">CCM 8677</strain>
    </source>
</reference>
<evidence type="ECO:0000313" key="2">
    <source>
        <dbReference type="EMBL" id="MFC0351223.1"/>
    </source>
</evidence>
<dbReference type="Proteomes" id="UP001589844">
    <property type="component" value="Unassembled WGS sequence"/>
</dbReference>
<dbReference type="RefSeq" id="WP_390213837.1">
    <property type="nucleotide sequence ID" value="NZ_JBHLXJ010000016.1"/>
</dbReference>
<evidence type="ECO:0000256" key="1">
    <source>
        <dbReference type="SAM" id="Phobius"/>
    </source>
</evidence>
<keyword evidence="1" id="KW-0812">Transmembrane</keyword>
<feature type="transmembrane region" description="Helical" evidence="1">
    <location>
        <begin position="31"/>
        <end position="49"/>
    </location>
</feature>